<dbReference type="AlphaFoldDB" id="A0A5P9P047"/>
<accession>A0A5P9P047</accession>
<sequence length="97" mass="11325">MWPSRSRTETVTCLACGDQITRSMAREYDKHGDRWDRKHKAFEYLCKPCHTDLCHYPRTDLEEVLVESGAGDTDEATFLSTYLQTVEERYGKLEEES</sequence>
<proteinExistence type="predicted"/>
<dbReference type="InterPro" id="IPR055984">
    <property type="entry name" value="DUF7562"/>
</dbReference>
<name>A0A5P9P047_9EURY</name>
<dbReference type="Proteomes" id="UP000326170">
    <property type="component" value="Chromosome"/>
</dbReference>
<evidence type="ECO:0000313" key="1">
    <source>
        <dbReference type="EMBL" id="QFU81473.1"/>
    </source>
</evidence>
<dbReference type="Pfam" id="PF24443">
    <property type="entry name" value="DUF7562"/>
    <property type="match status" value="1"/>
</dbReference>
<dbReference type="OrthoDB" id="165365at2157"/>
<gene>
    <name evidence="1" type="ORF">GCU68_02315</name>
</gene>
<dbReference type="RefSeq" id="WP_152938853.1">
    <property type="nucleotide sequence ID" value="NZ_CP045488.1"/>
</dbReference>
<evidence type="ECO:0008006" key="3">
    <source>
        <dbReference type="Google" id="ProtNLM"/>
    </source>
</evidence>
<dbReference type="KEGG" id="nas:GCU68_02315"/>
<evidence type="ECO:0000313" key="2">
    <source>
        <dbReference type="Proteomes" id="UP000326170"/>
    </source>
</evidence>
<dbReference type="EMBL" id="CP045488">
    <property type="protein sequence ID" value="QFU81473.1"/>
    <property type="molecule type" value="Genomic_DNA"/>
</dbReference>
<keyword evidence="2" id="KW-1185">Reference proteome</keyword>
<protein>
    <recommendedName>
        <fullName evidence="3">Small CPxCG-related zinc finger protein</fullName>
    </recommendedName>
</protein>
<dbReference type="GeneID" id="42299846"/>
<reference evidence="1 2" key="1">
    <citation type="journal article" date="2007" name="Int. J. Syst. Evol. Microbiol.">
        <title>Natronorubrum sulfidifaciens sp. nov., an extremely haloalkaliphilic archaeon isolated from Aiding salt lake in Xin-Jiang, China.</title>
        <authorList>
            <person name="Cui H.L."/>
            <person name="Tohty D."/>
            <person name="Liu H.C."/>
            <person name="Liu S.J."/>
            <person name="Oren A."/>
            <person name="Zhou P.J."/>
        </authorList>
    </citation>
    <scope>NUCLEOTIDE SEQUENCE [LARGE SCALE GENOMIC DNA]</scope>
    <source>
        <strain evidence="1 2">7-3</strain>
    </source>
</reference>
<organism evidence="1 2">
    <name type="scientific">Natronorubrum aibiense</name>
    <dbReference type="NCBI Taxonomy" id="348826"/>
    <lineage>
        <taxon>Archaea</taxon>
        <taxon>Methanobacteriati</taxon>
        <taxon>Methanobacteriota</taxon>
        <taxon>Stenosarchaea group</taxon>
        <taxon>Halobacteria</taxon>
        <taxon>Halobacteriales</taxon>
        <taxon>Natrialbaceae</taxon>
        <taxon>Natronorubrum</taxon>
    </lineage>
</organism>